<dbReference type="SUPFAM" id="SSF48452">
    <property type="entry name" value="TPR-like"/>
    <property type="match status" value="1"/>
</dbReference>
<evidence type="ECO:0000313" key="1">
    <source>
        <dbReference type="EMBL" id="MEQ2486041.1"/>
    </source>
</evidence>
<reference evidence="1 2" key="1">
    <citation type="submission" date="2024-04" db="EMBL/GenBank/DDBJ databases">
        <title>Human intestinal bacterial collection.</title>
        <authorList>
            <person name="Pauvert C."/>
            <person name="Hitch T.C.A."/>
            <person name="Clavel T."/>
        </authorList>
    </citation>
    <scope>NUCLEOTIDE SEQUENCE [LARGE SCALE GENOMIC DNA]</scope>
    <source>
        <strain evidence="1 2">CLA-AA-H145</strain>
    </source>
</reference>
<protein>
    <submittedName>
        <fullName evidence="1">Tetratricopeptide repeat protein</fullName>
    </submittedName>
</protein>
<dbReference type="EMBL" id="JBBNFP010000006">
    <property type="protein sequence ID" value="MEQ2486041.1"/>
    <property type="molecule type" value="Genomic_DNA"/>
</dbReference>
<name>A0ABV1FNQ7_9BACT</name>
<dbReference type="InterPro" id="IPR011990">
    <property type="entry name" value="TPR-like_helical_dom_sf"/>
</dbReference>
<keyword evidence="2" id="KW-1185">Reference proteome</keyword>
<proteinExistence type="predicted"/>
<evidence type="ECO:0000313" key="2">
    <source>
        <dbReference type="Proteomes" id="UP001487296"/>
    </source>
</evidence>
<dbReference type="Proteomes" id="UP001487296">
    <property type="component" value="Unassembled WGS sequence"/>
</dbReference>
<dbReference type="RefSeq" id="WP_252344852.1">
    <property type="nucleotide sequence ID" value="NZ_JAHKBE010000005.1"/>
</dbReference>
<comment type="caution">
    <text evidence="1">The sequence shown here is derived from an EMBL/GenBank/DDBJ whole genome shotgun (WGS) entry which is preliminary data.</text>
</comment>
<dbReference type="Gene3D" id="1.25.40.10">
    <property type="entry name" value="Tetratricopeptide repeat domain"/>
    <property type="match status" value="1"/>
</dbReference>
<accession>A0ABV1FNQ7</accession>
<organism evidence="1 2">
    <name type="scientific">Hallella faecis</name>
    <dbReference type="NCBI Taxonomy" id="2841596"/>
    <lineage>
        <taxon>Bacteria</taxon>
        <taxon>Pseudomonadati</taxon>
        <taxon>Bacteroidota</taxon>
        <taxon>Bacteroidia</taxon>
        <taxon>Bacteroidales</taxon>
        <taxon>Prevotellaceae</taxon>
        <taxon>Hallella</taxon>
    </lineage>
</organism>
<gene>
    <name evidence="1" type="ORF">AAAT34_03105</name>
</gene>
<sequence length="564" mass="64942">MLIIAFVFLPAWRKRHDAGKGLYARSQDDNKLSVNYALKVMNCKVKWTDDHEDLVARYTYQGGHFNIRLEKDSPYVRLSYFYFFEAGSHDLELVRNVCNQCNLNTETCRIVYTLNNDSGMVDVHIVCSLMITDSTVTEVLERAMANTFKWQNVFVRRFNEMKSANDKVPNRDLEKAQATLERELFLLREQEMIHQEAGPDWHLGQGENAQLGRLLATTMGLKDIVPAHFALYADNSSTSIDDTDAILNFDITQPIIADGAFGRLSAMARLDYYDPRDPVKMRHLTLDFEQEGATTDTLYYRITLSLAPVSPANGVEVASRTSPKRQVSVLLGYDLTPKEERMTKFRYLWKEAMAKANGRGEQLNKEEQLLCDMQNPNMGWLALNGKALFDQKRYYEAISLLEALYAQFASIEEATERLGRDKCRELYFFLGVSYGAIGQYEKSIYYLQQADPFEIPLVTEAYVNSLVNQKDHRALATIDMLLRFLREISNNATDENDEEKTKTNLADDQLDHISNFLLRRKAYMLVAMQRYDEAERLLKQMLDNPQNSDFALKELAYIQKNKGK</sequence>